<dbReference type="EMBL" id="VUOD01000011">
    <property type="protein sequence ID" value="KAA2284064.1"/>
    <property type="molecule type" value="Genomic_DNA"/>
</dbReference>
<evidence type="ECO:0000256" key="6">
    <source>
        <dbReference type="SAM" id="Phobius"/>
    </source>
</evidence>
<evidence type="ECO:0000256" key="5">
    <source>
        <dbReference type="ARBA" id="ARBA00023136"/>
    </source>
</evidence>
<feature type="transmembrane region" description="Helical" evidence="6">
    <location>
        <begin position="6"/>
        <end position="29"/>
    </location>
</feature>
<feature type="transmembrane region" description="Helical" evidence="6">
    <location>
        <begin position="142"/>
        <end position="160"/>
    </location>
</feature>
<evidence type="ECO:0000256" key="3">
    <source>
        <dbReference type="ARBA" id="ARBA00022692"/>
    </source>
</evidence>
<gene>
    <name evidence="7" type="ORF">F0415_11265</name>
</gene>
<dbReference type="InterPro" id="IPR005496">
    <property type="entry name" value="Integral_membrane_TerC"/>
</dbReference>
<proteinExistence type="inferred from homology"/>
<keyword evidence="8" id="KW-1185">Reference proteome</keyword>
<feature type="transmembrane region" description="Helical" evidence="6">
    <location>
        <begin position="262"/>
        <end position="282"/>
    </location>
</feature>
<organism evidence="7 8">
    <name type="scientific">Arenimonas fontis</name>
    <dbReference type="NCBI Taxonomy" id="2608255"/>
    <lineage>
        <taxon>Bacteria</taxon>
        <taxon>Pseudomonadati</taxon>
        <taxon>Pseudomonadota</taxon>
        <taxon>Gammaproteobacteria</taxon>
        <taxon>Lysobacterales</taxon>
        <taxon>Lysobacteraceae</taxon>
        <taxon>Arenimonas</taxon>
    </lineage>
</organism>
<feature type="transmembrane region" description="Helical" evidence="6">
    <location>
        <begin position="205"/>
        <end position="229"/>
    </location>
</feature>
<protein>
    <submittedName>
        <fullName evidence="7">TerC family protein</fullName>
    </submittedName>
</protein>
<feature type="transmembrane region" description="Helical" evidence="6">
    <location>
        <begin position="113"/>
        <end position="136"/>
    </location>
</feature>
<evidence type="ECO:0000313" key="7">
    <source>
        <dbReference type="EMBL" id="KAA2284064.1"/>
    </source>
</evidence>
<evidence type="ECO:0000256" key="2">
    <source>
        <dbReference type="ARBA" id="ARBA00007511"/>
    </source>
</evidence>
<comment type="subcellular location">
    <subcellularLocation>
        <location evidence="1">Membrane</location>
        <topology evidence="1">Multi-pass membrane protein</topology>
    </subcellularLocation>
</comment>
<dbReference type="PANTHER" id="PTHR30238:SF0">
    <property type="entry name" value="THYLAKOID MEMBRANE PROTEIN TERC, CHLOROPLASTIC"/>
    <property type="match status" value="1"/>
</dbReference>
<feature type="transmembrane region" description="Helical" evidence="6">
    <location>
        <begin position="83"/>
        <end position="106"/>
    </location>
</feature>
<dbReference type="Proteomes" id="UP000322165">
    <property type="component" value="Unassembled WGS sequence"/>
</dbReference>
<dbReference type="GO" id="GO:0016020">
    <property type="term" value="C:membrane"/>
    <property type="evidence" value="ECO:0007669"/>
    <property type="project" value="UniProtKB-SubCell"/>
</dbReference>
<feature type="transmembrane region" description="Helical" evidence="6">
    <location>
        <begin position="235"/>
        <end position="255"/>
    </location>
</feature>
<sequence length="323" mass="35697">METIGTPLLWVVFTALVLAALAVDLLVLRQNGPHKVSTREALVWSLAWVALAMAFNAGLWWYLRGQAPAEEAERIALEFLTGYLVEKALAVDNIFVFLMLFTYFAVPPQSQQRVLILGVLGAIVLRAIMIFIGAALIARFHWILYFFGAFLLFTGVKMLWAAGQEPDMDKNPVLRWITGHLPLIRRYHGEALWIGQGSRRKYTPLFIVLVMIAVTDVIFAVDSIPAIFAITTDPFIVLTSNVFAVLGLRALYFLLAGAAEKFHLLAYGLALVLVFIGAKMLLVDVYKIPITVSLGVVAATIATAMALSLWIRPRTEQAGRPGL</sequence>
<dbReference type="PANTHER" id="PTHR30238">
    <property type="entry name" value="MEMBRANE BOUND PREDICTED REDOX MODULATOR"/>
    <property type="match status" value="1"/>
</dbReference>
<evidence type="ECO:0000256" key="4">
    <source>
        <dbReference type="ARBA" id="ARBA00022989"/>
    </source>
</evidence>
<dbReference type="RefSeq" id="WP_149861321.1">
    <property type="nucleotide sequence ID" value="NZ_VUOD01000011.1"/>
</dbReference>
<dbReference type="Pfam" id="PF03741">
    <property type="entry name" value="TerC"/>
    <property type="match status" value="1"/>
</dbReference>
<dbReference type="NCBIfam" id="TIGR03718">
    <property type="entry name" value="R_switched_Alx"/>
    <property type="match status" value="1"/>
</dbReference>
<dbReference type="InterPro" id="IPR022369">
    <property type="entry name" value="Integral_membrane_TerC_rswitch"/>
</dbReference>
<reference evidence="7 8" key="2">
    <citation type="submission" date="2019-09" db="EMBL/GenBank/DDBJ databases">
        <authorList>
            <person name="Mazur A."/>
        </authorList>
    </citation>
    <scope>NUCLEOTIDE SEQUENCE [LARGE SCALE GENOMIC DNA]</scope>
    <source>
        <strain evidence="7 8">3729k</strain>
    </source>
</reference>
<keyword evidence="3 6" id="KW-0812">Transmembrane</keyword>
<dbReference type="AlphaFoldDB" id="A0A5B2ZA40"/>
<evidence type="ECO:0000256" key="1">
    <source>
        <dbReference type="ARBA" id="ARBA00004141"/>
    </source>
</evidence>
<accession>A0A5B2ZA40</accession>
<feature type="transmembrane region" description="Helical" evidence="6">
    <location>
        <begin position="288"/>
        <end position="311"/>
    </location>
</feature>
<comment type="similarity">
    <text evidence="2">Belongs to the TerC family.</text>
</comment>
<comment type="caution">
    <text evidence="7">The sequence shown here is derived from an EMBL/GenBank/DDBJ whole genome shotgun (WGS) entry which is preliminary data.</text>
</comment>
<reference evidence="7 8" key="1">
    <citation type="submission" date="2019-09" db="EMBL/GenBank/DDBJ databases">
        <title>Arenimonas chukotkensis sp. nov., a bacterium isolated from Chukotka hot spring, Arctic region, Russia.</title>
        <authorList>
            <person name="Zayulina K.S."/>
            <person name="Prokofeva M.I."/>
            <person name="Elcheninov A.G."/>
            <person name="Novikov A."/>
            <person name="Kochetkova T.V."/>
            <person name="Kublanov I.V."/>
        </authorList>
    </citation>
    <scope>NUCLEOTIDE SEQUENCE [LARGE SCALE GENOMIC DNA]</scope>
    <source>
        <strain evidence="7 8">3729k</strain>
    </source>
</reference>
<evidence type="ECO:0000313" key="8">
    <source>
        <dbReference type="Proteomes" id="UP000322165"/>
    </source>
</evidence>
<keyword evidence="4 6" id="KW-1133">Transmembrane helix</keyword>
<keyword evidence="5 6" id="KW-0472">Membrane</keyword>
<feature type="transmembrane region" description="Helical" evidence="6">
    <location>
        <begin position="41"/>
        <end position="63"/>
    </location>
</feature>
<name>A0A5B2ZA40_9GAMM</name>